<dbReference type="EMBL" id="JACJTE010000070">
    <property type="protein sequence ID" value="MBD2565132.1"/>
    <property type="molecule type" value="Genomic_DNA"/>
</dbReference>
<protein>
    <submittedName>
        <fullName evidence="1">Uncharacterized protein</fullName>
    </submittedName>
</protein>
<proteinExistence type="predicted"/>
<sequence length="62" mass="6646">MLSIADSLTSKYSAICAVVAQPLPFQTTKIIALALERIDKALLLSKLVKAEVLSVLDSNNTD</sequence>
<dbReference type="RefSeq" id="WP_190900082.1">
    <property type="nucleotide sequence ID" value="NZ_JACJTE010000070.1"/>
</dbReference>
<reference evidence="1 2" key="1">
    <citation type="journal article" date="2020" name="ISME J.">
        <title>Comparative genomics reveals insights into cyanobacterial evolution and habitat adaptation.</title>
        <authorList>
            <person name="Chen M.Y."/>
            <person name="Teng W.K."/>
            <person name="Zhao L."/>
            <person name="Hu C.X."/>
            <person name="Zhou Y.K."/>
            <person name="Han B.P."/>
            <person name="Song L.R."/>
            <person name="Shu W.S."/>
        </authorList>
    </citation>
    <scope>NUCLEOTIDE SEQUENCE [LARGE SCALE GENOMIC DNA]</scope>
    <source>
        <strain evidence="1 2">FACHB-391</strain>
    </source>
</reference>
<keyword evidence="2" id="KW-1185">Reference proteome</keyword>
<comment type="caution">
    <text evidence="1">The sequence shown here is derived from an EMBL/GenBank/DDBJ whole genome shotgun (WGS) entry which is preliminary data.</text>
</comment>
<evidence type="ECO:0000313" key="1">
    <source>
        <dbReference type="EMBL" id="MBD2565132.1"/>
    </source>
</evidence>
<gene>
    <name evidence="1" type="ORF">H6G95_32045</name>
</gene>
<evidence type="ECO:0000313" key="2">
    <source>
        <dbReference type="Proteomes" id="UP000604661"/>
    </source>
</evidence>
<dbReference type="Proteomes" id="UP000604661">
    <property type="component" value="Unassembled WGS sequence"/>
</dbReference>
<organism evidence="1 2">
    <name type="scientific">Nostoc linckia FACHB-391</name>
    <dbReference type="NCBI Taxonomy" id="2692906"/>
    <lineage>
        <taxon>Bacteria</taxon>
        <taxon>Bacillati</taxon>
        <taxon>Cyanobacteriota</taxon>
        <taxon>Cyanophyceae</taxon>
        <taxon>Nostocales</taxon>
        <taxon>Nostocaceae</taxon>
        <taxon>Nostoc</taxon>
    </lineage>
</organism>
<accession>A0ABR8F766</accession>
<name>A0ABR8F766_NOSLI</name>